<reference evidence="1" key="1">
    <citation type="submission" date="2019-10" db="EMBL/GenBank/DDBJ databases">
        <authorList>
            <consortium name="DOE Joint Genome Institute"/>
            <person name="Kuo A."/>
            <person name="Miyauchi S."/>
            <person name="Kiss E."/>
            <person name="Drula E."/>
            <person name="Kohler A."/>
            <person name="Sanchez-Garcia M."/>
            <person name="Andreopoulos B."/>
            <person name="Barry K.W."/>
            <person name="Bonito G."/>
            <person name="Buee M."/>
            <person name="Carver A."/>
            <person name="Chen C."/>
            <person name="Cichocki N."/>
            <person name="Clum A."/>
            <person name="Culley D."/>
            <person name="Crous P.W."/>
            <person name="Fauchery L."/>
            <person name="Girlanda M."/>
            <person name="Hayes R."/>
            <person name="Keri Z."/>
            <person name="Labutti K."/>
            <person name="Lipzen A."/>
            <person name="Lombard V."/>
            <person name="Magnuson J."/>
            <person name="Maillard F."/>
            <person name="Morin E."/>
            <person name="Murat C."/>
            <person name="Nolan M."/>
            <person name="Ohm R."/>
            <person name="Pangilinan J."/>
            <person name="Pereira M."/>
            <person name="Perotto S."/>
            <person name="Peter M."/>
            <person name="Riley R."/>
            <person name="Sitrit Y."/>
            <person name="Stielow B."/>
            <person name="Szollosi G."/>
            <person name="Zifcakova L."/>
            <person name="Stursova M."/>
            <person name="Spatafora J.W."/>
            <person name="Tedersoo L."/>
            <person name="Vaario L.-M."/>
            <person name="Yamada A."/>
            <person name="Yan M."/>
            <person name="Wang P."/>
            <person name="Xu J."/>
            <person name="Bruns T."/>
            <person name="Baldrian P."/>
            <person name="Vilgalys R."/>
            <person name="Henrissat B."/>
            <person name="Grigoriev I.V."/>
            <person name="Hibbett D."/>
            <person name="Nagy L.G."/>
            <person name="Martin F.M."/>
        </authorList>
    </citation>
    <scope>NUCLEOTIDE SEQUENCE</scope>
    <source>
        <strain evidence="1">P2</strain>
    </source>
</reference>
<accession>A0ACB6ZJJ5</accession>
<reference evidence="1" key="2">
    <citation type="journal article" date="2020" name="Nat. Commun.">
        <title>Large-scale genome sequencing of mycorrhizal fungi provides insights into the early evolution of symbiotic traits.</title>
        <authorList>
            <person name="Miyauchi S."/>
            <person name="Kiss E."/>
            <person name="Kuo A."/>
            <person name="Drula E."/>
            <person name="Kohler A."/>
            <person name="Sanchez-Garcia M."/>
            <person name="Morin E."/>
            <person name="Andreopoulos B."/>
            <person name="Barry K.W."/>
            <person name="Bonito G."/>
            <person name="Buee M."/>
            <person name="Carver A."/>
            <person name="Chen C."/>
            <person name="Cichocki N."/>
            <person name="Clum A."/>
            <person name="Culley D."/>
            <person name="Crous P.W."/>
            <person name="Fauchery L."/>
            <person name="Girlanda M."/>
            <person name="Hayes R.D."/>
            <person name="Keri Z."/>
            <person name="LaButti K."/>
            <person name="Lipzen A."/>
            <person name="Lombard V."/>
            <person name="Magnuson J."/>
            <person name="Maillard F."/>
            <person name="Murat C."/>
            <person name="Nolan M."/>
            <person name="Ohm R.A."/>
            <person name="Pangilinan J."/>
            <person name="Pereira M.F."/>
            <person name="Perotto S."/>
            <person name="Peter M."/>
            <person name="Pfister S."/>
            <person name="Riley R."/>
            <person name="Sitrit Y."/>
            <person name="Stielow J.B."/>
            <person name="Szollosi G."/>
            <person name="Zifcakova L."/>
            <person name="Stursova M."/>
            <person name="Spatafora J.W."/>
            <person name="Tedersoo L."/>
            <person name="Vaario L.M."/>
            <person name="Yamada A."/>
            <person name="Yan M."/>
            <person name="Wang P."/>
            <person name="Xu J."/>
            <person name="Bruns T."/>
            <person name="Baldrian P."/>
            <person name="Vilgalys R."/>
            <person name="Dunand C."/>
            <person name="Henrissat B."/>
            <person name="Grigoriev I.V."/>
            <person name="Hibbett D."/>
            <person name="Nagy L.G."/>
            <person name="Martin F.M."/>
        </authorList>
    </citation>
    <scope>NUCLEOTIDE SEQUENCE</scope>
    <source>
        <strain evidence="1">P2</strain>
    </source>
</reference>
<keyword evidence="1" id="KW-0378">Hydrolase</keyword>
<protein>
    <submittedName>
        <fullName evidence="1">Isochorismatase hydrolase</fullName>
    </submittedName>
</protein>
<dbReference type="EMBL" id="MU117993">
    <property type="protein sequence ID" value="KAF9649759.1"/>
    <property type="molecule type" value="Genomic_DNA"/>
</dbReference>
<proteinExistence type="predicted"/>
<comment type="caution">
    <text evidence="1">The sequence shown here is derived from an EMBL/GenBank/DDBJ whole genome shotgun (WGS) entry which is preliminary data.</text>
</comment>
<evidence type="ECO:0000313" key="2">
    <source>
        <dbReference type="Proteomes" id="UP000886501"/>
    </source>
</evidence>
<gene>
    <name evidence="1" type="ORF">BDM02DRAFT_3155139</name>
</gene>
<sequence length="238" mass="25771">MFYKLFTVIFTAAVVSAAGSYKFERIDRDNVALLIVDHQVGLLNAVHDYSSGDFYRNVLLHASLGKVFNLPVVLTTSVETGPDGPLLKDILDMYPNATIIKRPGEINAWDNADFRAAVAATGKKQVIIGGITTDVGTMFVALSMREAGYTVFVNADASGALDIRAADNANARMRDAGVIVLPRLSVLSDLLRDWRNAPGPGSVLRFANEWLPEFRGIIGLHAGAIREGQLLPNETEIA</sequence>
<evidence type="ECO:0000313" key="1">
    <source>
        <dbReference type="EMBL" id="KAF9649759.1"/>
    </source>
</evidence>
<organism evidence="1 2">
    <name type="scientific">Thelephora ganbajun</name>
    <name type="common">Ganba fungus</name>
    <dbReference type="NCBI Taxonomy" id="370292"/>
    <lineage>
        <taxon>Eukaryota</taxon>
        <taxon>Fungi</taxon>
        <taxon>Dikarya</taxon>
        <taxon>Basidiomycota</taxon>
        <taxon>Agaricomycotina</taxon>
        <taxon>Agaricomycetes</taxon>
        <taxon>Thelephorales</taxon>
        <taxon>Thelephoraceae</taxon>
        <taxon>Thelephora</taxon>
    </lineage>
</organism>
<dbReference type="Proteomes" id="UP000886501">
    <property type="component" value="Unassembled WGS sequence"/>
</dbReference>
<name>A0ACB6ZJJ5_THEGA</name>
<keyword evidence="2" id="KW-1185">Reference proteome</keyword>